<dbReference type="FunFam" id="1.10.560.10:FF:000085">
    <property type="entry name" value="T-complex protein 1 subunit gamma"/>
    <property type="match status" value="1"/>
</dbReference>
<dbReference type="FunFam" id="3.50.7.10:FF:000005">
    <property type="entry name" value="T-complex protein 1 subunit gamma"/>
    <property type="match status" value="1"/>
</dbReference>
<dbReference type="PROSITE" id="PS00750">
    <property type="entry name" value="TCP1_1"/>
    <property type="match status" value="1"/>
</dbReference>
<comment type="subunit">
    <text evidence="3">Heterooligomeric complex of about 850 to 900 kDa that forms two stacked rings, 12 to 16 nm in diameter.</text>
</comment>
<feature type="region of interest" description="Disordered" evidence="12">
    <location>
        <begin position="528"/>
        <end position="559"/>
    </location>
</feature>
<dbReference type="GO" id="GO:0016887">
    <property type="term" value="F:ATP hydrolysis activity"/>
    <property type="evidence" value="ECO:0007669"/>
    <property type="project" value="InterPro"/>
</dbReference>
<dbReference type="InterPro" id="IPR012719">
    <property type="entry name" value="Chap_CCT_gamma"/>
</dbReference>
<evidence type="ECO:0000256" key="3">
    <source>
        <dbReference type="ARBA" id="ARBA00011531"/>
    </source>
</evidence>
<proteinExistence type="inferred from homology"/>
<keyword evidence="5" id="KW-0963">Cytoplasm</keyword>
<dbReference type="AlphaFoldDB" id="A0AAW1PK04"/>
<dbReference type="NCBIfam" id="TIGR02344">
    <property type="entry name" value="chap_CCT_gamma"/>
    <property type="match status" value="1"/>
</dbReference>
<dbReference type="CDD" id="cd03337">
    <property type="entry name" value="TCP1_gamma"/>
    <property type="match status" value="1"/>
</dbReference>
<organism evidence="13 14">
    <name type="scientific">Symbiochloris irregularis</name>
    <dbReference type="NCBI Taxonomy" id="706552"/>
    <lineage>
        <taxon>Eukaryota</taxon>
        <taxon>Viridiplantae</taxon>
        <taxon>Chlorophyta</taxon>
        <taxon>core chlorophytes</taxon>
        <taxon>Trebouxiophyceae</taxon>
        <taxon>Trebouxiales</taxon>
        <taxon>Trebouxiaceae</taxon>
        <taxon>Symbiochloris</taxon>
    </lineage>
</organism>
<dbReference type="GO" id="GO:0005832">
    <property type="term" value="C:chaperonin-containing T-complex"/>
    <property type="evidence" value="ECO:0007669"/>
    <property type="project" value="UniProtKB-ARBA"/>
</dbReference>
<dbReference type="PROSITE" id="PS00995">
    <property type="entry name" value="TCP1_3"/>
    <property type="match status" value="1"/>
</dbReference>
<dbReference type="Proteomes" id="UP001465755">
    <property type="component" value="Unassembled WGS sequence"/>
</dbReference>
<dbReference type="InterPro" id="IPR002194">
    <property type="entry name" value="Chaperonin_TCP-1_CS"/>
</dbReference>
<comment type="subcellular location">
    <subcellularLocation>
        <location evidence="1">Cytoplasm</location>
    </subcellularLocation>
</comment>
<dbReference type="GO" id="GO:0051082">
    <property type="term" value="F:unfolded protein binding"/>
    <property type="evidence" value="ECO:0007669"/>
    <property type="project" value="InterPro"/>
</dbReference>
<feature type="region of interest" description="Disordered" evidence="12">
    <location>
        <begin position="1"/>
        <end position="22"/>
    </location>
</feature>
<evidence type="ECO:0000256" key="9">
    <source>
        <dbReference type="ARBA" id="ARBA00024677"/>
    </source>
</evidence>
<gene>
    <name evidence="13" type="ORF">WJX73_000435</name>
</gene>
<evidence type="ECO:0000313" key="14">
    <source>
        <dbReference type="Proteomes" id="UP001465755"/>
    </source>
</evidence>
<dbReference type="Gene3D" id="3.30.260.10">
    <property type="entry name" value="TCP-1-like chaperonin intermediate domain"/>
    <property type="match status" value="1"/>
</dbReference>
<dbReference type="NCBIfam" id="NF041082">
    <property type="entry name" value="thermosome_alpha"/>
    <property type="match status" value="1"/>
</dbReference>
<reference evidence="13 14" key="1">
    <citation type="journal article" date="2024" name="Nat. Commun.">
        <title>Phylogenomics reveals the evolutionary origins of lichenization in chlorophyte algae.</title>
        <authorList>
            <person name="Puginier C."/>
            <person name="Libourel C."/>
            <person name="Otte J."/>
            <person name="Skaloud P."/>
            <person name="Haon M."/>
            <person name="Grisel S."/>
            <person name="Petersen M."/>
            <person name="Berrin J.G."/>
            <person name="Delaux P.M."/>
            <person name="Dal Grande F."/>
            <person name="Keller J."/>
        </authorList>
    </citation>
    <scope>NUCLEOTIDE SEQUENCE [LARGE SCALE GENOMIC DNA]</scope>
    <source>
        <strain evidence="13 14">SAG 2036</strain>
    </source>
</reference>
<evidence type="ECO:0000256" key="1">
    <source>
        <dbReference type="ARBA" id="ARBA00004496"/>
    </source>
</evidence>
<dbReference type="PRINTS" id="PR00304">
    <property type="entry name" value="TCOMPLEXTCP1"/>
</dbReference>
<keyword evidence="8 10" id="KW-0143">Chaperone</keyword>
<accession>A0AAW1PK04</accession>
<evidence type="ECO:0000256" key="11">
    <source>
        <dbReference type="RuleBase" id="RU004191"/>
    </source>
</evidence>
<keyword evidence="14" id="KW-1185">Reference proteome</keyword>
<evidence type="ECO:0000256" key="5">
    <source>
        <dbReference type="ARBA" id="ARBA00022490"/>
    </source>
</evidence>
<dbReference type="InterPro" id="IPR053374">
    <property type="entry name" value="TCP-1_chaperonin"/>
</dbReference>
<dbReference type="Gene3D" id="1.10.560.10">
    <property type="entry name" value="GroEL-like equatorial domain"/>
    <property type="match status" value="1"/>
</dbReference>
<dbReference type="Pfam" id="PF00118">
    <property type="entry name" value="Cpn60_TCP1"/>
    <property type="match status" value="1"/>
</dbReference>
<dbReference type="InterPro" id="IPR054827">
    <property type="entry name" value="thermosome_alpha"/>
</dbReference>
<evidence type="ECO:0000256" key="8">
    <source>
        <dbReference type="ARBA" id="ARBA00023186"/>
    </source>
</evidence>
<dbReference type="SUPFAM" id="SSF48592">
    <property type="entry name" value="GroEL equatorial domain-like"/>
    <property type="match status" value="1"/>
</dbReference>
<dbReference type="GO" id="GO:0005524">
    <property type="term" value="F:ATP binding"/>
    <property type="evidence" value="ECO:0007669"/>
    <property type="project" value="UniProtKB-KW"/>
</dbReference>
<comment type="similarity">
    <text evidence="2 10">Belongs to the TCP-1 chaperonin family.</text>
</comment>
<comment type="function">
    <text evidence="9">Molecular chaperone; assists the folding of proteins upon ATP hydrolysis. Known to play a role, in vitro, in the folding of actin and tubulin.</text>
</comment>
<dbReference type="InterPro" id="IPR002423">
    <property type="entry name" value="Cpn60/GroEL/TCP-1"/>
</dbReference>
<dbReference type="GO" id="GO:0140662">
    <property type="term" value="F:ATP-dependent protein folding chaperone"/>
    <property type="evidence" value="ECO:0007669"/>
    <property type="project" value="InterPro"/>
</dbReference>
<dbReference type="NCBIfam" id="NF041083">
    <property type="entry name" value="thermosome_beta"/>
    <property type="match status" value="1"/>
</dbReference>
<dbReference type="Gene3D" id="3.50.7.10">
    <property type="entry name" value="GroEL"/>
    <property type="match status" value="1"/>
</dbReference>
<name>A0AAW1PK04_9CHLO</name>
<dbReference type="InterPro" id="IPR027409">
    <property type="entry name" value="GroEL-like_apical_dom_sf"/>
</dbReference>
<evidence type="ECO:0000256" key="4">
    <source>
        <dbReference type="ARBA" id="ARBA00017187"/>
    </source>
</evidence>
<keyword evidence="6 10" id="KW-0547">Nucleotide-binding</keyword>
<dbReference type="InterPro" id="IPR027410">
    <property type="entry name" value="TCP-1-like_intermed_sf"/>
</dbReference>
<evidence type="ECO:0000256" key="12">
    <source>
        <dbReference type="SAM" id="MobiDB-lite"/>
    </source>
</evidence>
<dbReference type="InterPro" id="IPR017998">
    <property type="entry name" value="Chaperone_TCP-1"/>
</dbReference>
<dbReference type="InterPro" id="IPR027413">
    <property type="entry name" value="GROEL-like_equatorial_sf"/>
</dbReference>
<protein>
    <recommendedName>
        <fullName evidence="4 11">T-complex protein 1 subunit gamma</fullName>
    </recommendedName>
</protein>
<evidence type="ECO:0000256" key="6">
    <source>
        <dbReference type="ARBA" id="ARBA00022741"/>
    </source>
</evidence>
<evidence type="ECO:0000313" key="13">
    <source>
        <dbReference type="EMBL" id="KAK9808399.1"/>
    </source>
</evidence>
<dbReference type="PROSITE" id="PS00751">
    <property type="entry name" value="TCP1_2"/>
    <property type="match status" value="1"/>
</dbReference>
<dbReference type="EMBL" id="JALJOQ010000023">
    <property type="protein sequence ID" value="KAK9808399.1"/>
    <property type="molecule type" value="Genomic_DNA"/>
</dbReference>
<dbReference type="PANTHER" id="PTHR11353">
    <property type="entry name" value="CHAPERONIN"/>
    <property type="match status" value="1"/>
</dbReference>
<keyword evidence="7 10" id="KW-0067">ATP-binding</keyword>
<evidence type="ECO:0000256" key="10">
    <source>
        <dbReference type="RuleBase" id="RU004187"/>
    </source>
</evidence>
<evidence type="ECO:0000256" key="2">
    <source>
        <dbReference type="ARBA" id="ARBA00008020"/>
    </source>
</evidence>
<dbReference type="SUPFAM" id="SSF52029">
    <property type="entry name" value="GroEL apical domain-like"/>
    <property type="match status" value="1"/>
</dbReference>
<evidence type="ECO:0000256" key="7">
    <source>
        <dbReference type="ARBA" id="ARBA00022840"/>
    </source>
</evidence>
<sequence length="559" mass="60654">MMQAPISVLGASTKRDTGKKAQQGNIMAAKAVSDIIRTTLGPRSMLKMLLDASGGIVLTNDGNAILREIDVSHPAAKSVIELSRTQDEEVGDGTTSVIILAGEMLHVAEPFLERNLHPTVIIRGFVKALEDALKVVDELSFPVEIDNNDQMINIISSCIGTKFTSRFGRLMPELALEAVRTVMVTGASGEREIDVKKYAKVEKVPGGAIEDCRVLKGVMFQKDIVAPGRMRRKISNPRILLLDCPLEYKKGENQTNVELSREEDWGKLLKLEEDYIRDLCLEITKHKPDVVITEKGLSDLAMHFLTKAGVSAIRRIRKTDNNRIARATGATIVHRAEEIKESDLGTRAGLFEVQKIGDEFFTFIVDCQAPKACTILLRGASKDVLNEIERNLQDAMCVARNVCKDPRLVPGGGAVEMAVSRALAEGADAVGGVEAGPYKAVGSALEVIPRTLAQNCGANVIRTLTELRGVHGKERRCTFGIDGNSGKIVDMKELGVWEPLEVKAQTIKTAIESATLLLRIDDIVSGMSKKNSTAPGQSKPGGPVPEDGDNVDSEQMLAE</sequence>
<comment type="caution">
    <text evidence="13">The sequence shown here is derived from an EMBL/GenBank/DDBJ whole genome shotgun (WGS) entry which is preliminary data.</text>
</comment>
<dbReference type="SUPFAM" id="SSF54849">
    <property type="entry name" value="GroEL-intermediate domain like"/>
    <property type="match status" value="1"/>
</dbReference>
<dbReference type="FunFam" id="1.10.560.10:FF:000073">
    <property type="entry name" value="T-complex protein 1 subunit gamma"/>
    <property type="match status" value="1"/>
</dbReference>